<dbReference type="Proteomes" id="UP001055072">
    <property type="component" value="Unassembled WGS sequence"/>
</dbReference>
<name>A0ACB8TVA5_9APHY</name>
<dbReference type="EMBL" id="MU274927">
    <property type="protein sequence ID" value="KAI0085952.1"/>
    <property type="molecule type" value="Genomic_DNA"/>
</dbReference>
<keyword evidence="2" id="KW-1185">Reference proteome</keyword>
<keyword evidence="1" id="KW-0808">Transferase</keyword>
<reference evidence="1" key="1">
    <citation type="journal article" date="2021" name="Environ. Microbiol.">
        <title>Gene family expansions and transcriptome signatures uncover fungal adaptations to wood decay.</title>
        <authorList>
            <person name="Hage H."/>
            <person name="Miyauchi S."/>
            <person name="Viragh M."/>
            <person name="Drula E."/>
            <person name="Min B."/>
            <person name="Chaduli D."/>
            <person name="Navarro D."/>
            <person name="Favel A."/>
            <person name="Norest M."/>
            <person name="Lesage-Meessen L."/>
            <person name="Balint B."/>
            <person name="Merenyi Z."/>
            <person name="de Eugenio L."/>
            <person name="Morin E."/>
            <person name="Martinez A.T."/>
            <person name="Baldrian P."/>
            <person name="Stursova M."/>
            <person name="Martinez M.J."/>
            <person name="Novotny C."/>
            <person name="Magnuson J.K."/>
            <person name="Spatafora J.W."/>
            <person name="Maurice S."/>
            <person name="Pangilinan J."/>
            <person name="Andreopoulos W."/>
            <person name="LaButti K."/>
            <person name="Hundley H."/>
            <person name="Na H."/>
            <person name="Kuo A."/>
            <person name="Barry K."/>
            <person name="Lipzen A."/>
            <person name="Henrissat B."/>
            <person name="Riley R."/>
            <person name="Ahrendt S."/>
            <person name="Nagy L.G."/>
            <person name="Grigoriev I.V."/>
            <person name="Martin F."/>
            <person name="Rosso M.N."/>
        </authorList>
    </citation>
    <scope>NUCLEOTIDE SEQUENCE</scope>
    <source>
        <strain evidence="1">CBS 384.51</strain>
    </source>
</reference>
<accession>A0ACB8TVA5</accession>
<evidence type="ECO:0000313" key="2">
    <source>
        <dbReference type="Proteomes" id="UP001055072"/>
    </source>
</evidence>
<keyword evidence="1" id="KW-0418">Kinase</keyword>
<organism evidence="1 2">
    <name type="scientific">Irpex rosettiformis</name>
    <dbReference type="NCBI Taxonomy" id="378272"/>
    <lineage>
        <taxon>Eukaryota</taxon>
        <taxon>Fungi</taxon>
        <taxon>Dikarya</taxon>
        <taxon>Basidiomycota</taxon>
        <taxon>Agaricomycotina</taxon>
        <taxon>Agaricomycetes</taxon>
        <taxon>Polyporales</taxon>
        <taxon>Irpicaceae</taxon>
        <taxon>Irpex</taxon>
    </lineage>
</organism>
<comment type="caution">
    <text evidence="1">The sequence shown here is derived from an EMBL/GenBank/DDBJ whole genome shotgun (WGS) entry which is preliminary data.</text>
</comment>
<proteinExistence type="predicted"/>
<evidence type="ECO:0000313" key="1">
    <source>
        <dbReference type="EMBL" id="KAI0085952.1"/>
    </source>
</evidence>
<sequence>MVTNVQPAVLTIAGTDSSGGAGIQADLKTFTAHNCYGTSVVVAMTAQNTTGVQAVHSVPPEFIEQQLRSVLDDIDIKAMKTGMLFDAKSIRTVVGMLRSFYLKDGMSLPPLVCDPVCVSTSGHTLLQSDALDVLISELLPLTFLLTPNKSEAELILSSRNLEPSSITDLEGMLVAAEKLLTLGPKNILLKGGHLTVTYQQVLEFKKARPDVRLVSSSLYGENMEILQVSEENLLSHGIVVDALQNAEGATLYLRPRIDSTSTHGTGCTLAAALTCELSRGRSVYEATARATEYTHQGIETAVPIGKGFGPLNHMHSLTVRCIPKPTASNPHPLIRLLLQSTASIWKEYVEHEFVKQLGKGTLLKECFLHFVKQDYLYLRYYARAYGLLVAKSTSFAAIKSATDTIINIVNEVATHKSFCAKWGISEEELLATPESPSTTAYGAYIIDCGIQGDAAKLTMAAAACLLGYGEVGLWLQKESQKPGTWVVIEGNPYAPWIEDYSGEHYQNAVKVGIATIETIAARDPPSPARFEEWRSVWERCTMLEKGFWDMALNLL</sequence>
<protein>
    <submittedName>
        <fullName evidence="1">Phosphomethylpyrimidine kinase-domain-containing protein</fullName>
    </submittedName>
</protein>
<gene>
    <name evidence="1" type="ORF">BDY19DRAFT_895795</name>
</gene>